<protein>
    <recommendedName>
        <fullName evidence="4">DUF4194 domain-containing protein</fullName>
    </recommendedName>
</protein>
<proteinExistence type="predicted"/>
<organism evidence="2 3">
    <name type="scientific">Myceligenerans crystallogenes</name>
    <dbReference type="NCBI Taxonomy" id="316335"/>
    <lineage>
        <taxon>Bacteria</taxon>
        <taxon>Bacillati</taxon>
        <taxon>Actinomycetota</taxon>
        <taxon>Actinomycetes</taxon>
        <taxon>Micrococcales</taxon>
        <taxon>Promicromonosporaceae</taxon>
        <taxon>Myceligenerans</taxon>
    </lineage>
</organism>
<feature type="compositionally biased region" description="Pro residues" evidence="1">
    <location>
        <begin position="19"/>
        <end position="38"/>
    </location>
</feature>
<evidence type="ECO:0000256" key="1">
    <source>
        <dbReference type="SAM" id="MobiDB-lite"/>
    </source>
</evidence>
<keyword evidence="3" id="KW-1185">Reference proteome</keyword>
<reference evidence="2 3" key="1">
    <citation type="journal article" date="2019" name="Int. J. Syst. Evol. Microbiol.">
        <title>The Global Catalogue of Microorganisms (GCM) 10K type strain sequencing project: providing services to taxonomists for standard genome sequencing and annotation.</title>
        <authorList>
            <consortium name="The Broad Institute Genomics Platform"/>
            <consortium name="The Broad Institute Genome Sequencing Center for Infectious Disease"/>
            <person name="Wu L."/>
            <person name="Ma J."/>
        </authorList>
    </citation>
    <scope>NUCLEOTIDE SEQUENCE [LARGE SCALE GENOMIC DNA]</scope>
    <source>
        <strain evidence="2 3">JCM 14326</strain>
    </source>
</reference>
<accession>A0ABN2NMT8</accession>
<name>A0ABN2NMT8_9MICO</name>
<feature type="region of interest" description="Disordered" evidence="1">
    <location>
        <begin position="1"/>
        <end position="72"/>
    </location>
</feature>
<evidence type="ECO:0000313" key="3">
    <source>
        <dbReference type="Proteomes" id="UP001501094"/>
    </source>
</evidence>
<sequence length="260" mass="27096">MTGPMEHLSNSRPGGAGQPAPPRRPGTPPEAPAPPPPSSADLNAAAQGAAGGNPPAPPADPPVARLWPGDPGTLPAPARRALAALVRGPHVSAADDGAAWRDLVTHLDAVRSRLADLYLDLVLDHDEQIAFVRDAAAASGAPPVVRELPLTFADTVLLLHLRSRLLEAPGSDVVADLDDVMDELRPFRRRSSPDGGGLDGAGFDGGVAAGWKRLADAGILRPVPGSERRAVISPVLRTLFGAEEIEAVRNEYARFSREGL</sequence>
<evidence type="ECO:0000313" key="2">
    <source>
        <dbReference type="EMBL" id="GAA1876222.1"/>
    </source>
</evidence>
<dbReference type="Pfam" id="PF13835">
    <property type="entry name" value="DUF4194"/>
    <property type="match status" value="1"/>
</dbReference>
<evidence type="ECO:0008006" key="4">
    <source>
        <dbReference type="Google" id="ProtNLM"/>
    </source>
</evidence>
<dbReference type="Proteomes" id="UP001501094">
    <property type="component" value="Unassembled WGS sequence"/>
</dbReference>
<dbReference type="RefSeq" id="WP_344106526.1">
    <property type="nucleotide sequence ID" value="NZ_BAAANL010000012.1"/>
</dbReference>
<dbReference type="InterPro" id="IPR025449">
    <property type="entry name" value="JetB"/>
</dbReference>
<dbReference type="EMBL" id="BAAANL010000012">
    <property type="protein sequence ID" value="GAA1876222.1"/>
    <property type="molecule type" value="Genomic_DNA"/>
</dbReference>
<comment type="caution">
    <text evidence="2">The sequence shown here is derived from an EMBL/GenBank/DDBJ whole genome shotgun (WGS) entry which is preliminary data.</text>
</comment>
<gene>
    <name evidence="2" type="ORF">GCM10009751_39980</name>
</gene>